<name>A0ABR1JAD8_9AGAR</name>
<keyword evidence="2" id="KW-1185">Reference proteome</keyword>
<dbReference type="EMBL" id="JBANRG010000028">
    <property type="protein sequence ID" value="KAK7452735.1"/>
    <property type="molecule type" value="Genomic_DNA"/>
</dbReference>
<sequence length="137" mass="15651">MDNNKSRVAQNVDWLPGLFFAYDRLLSCLQRFQQYRFQCPFRVRPASIIQRAPALLAGLLIGGILELPVYDCHCCSKPLPNNFSRQSDSIQSFIYQLERGFSRTFVAYKVQYLRHFLGTDAAYSAHPMTAVLIVGDP</sequence>
<accession>A0ABR1JAD8</accession>
<dbReference type="Proteomes" id="UP001498398">
    <property type="component" value="Unassembled WGS sequence"/>
</dbReference>
<organism evidence="1 2">
    <name type="scientific">Marasmiellus scandens</name>
    <dbReference type="NCBI Taxonomy" id="2682957"/>
    <lineage>
        <taxon>Eukaryota</taxon>
        <taxon>Fungi</taxon>
        <taxon>Dikarya</taxon>
        <taxon>Basidiomycota</taxon>
        <taxon>Agaricomycotina</taxon>
        <taxon>Agaricomycetes</taxon>
        <taxon>Agaricomycetidae</taxon>
        <taxon>Agaricales</taxon>
        <taxon>Marasmiineae</taxon>
        <taxon>Omphalotaceae</taxon>
        <taxon>Marasmiellus</taxon>
    </lineage>
</organism>
<reference evidence="1 2" key="1">
    <citation type="submission" date="2024-01" db="EMBL/GenBank/DDBJ databases">
        <title>A draft genome for the cacao thread blight pathogen Marasmiellus scandens.</title>
        <authorList>
            <person name="Baruah I.K."/>
            <person name="Leung J."/>
            <person name="Bukari Y."/>
            <person name="Amoako-Attah I."/>
            <person name="Meinhardt L.W."/>
            <person name="Bailey B.A."/>
            <person name="Cohen S.P."/>
        </authorList>
    </citation>
    <scope>NUCLEOTIDE SEQUENCE [LARGE SCALE GENOMIC DNA]</scope>
    <source>
        <strain evidence="1 2">GH-19</strain>
    </source>
</reference>
<protein>
    <submittedName>
        <fullName evidence="1">Uncharacterized protein</fullName>
    </submittedName>
</protein>
<comment type="caution">
    <text evidence="1">The sequence shown here is derived from an EMBL/GenBank/DDBJ whole genome shotgun (WGS) entry which is preliminary data.</text>
</comment>
<proteinExistence type="predicted"/>
<gene>
    <name evidence="1" type="ORF">VKT23_012136</name>
</gene>
<evidence type="ECO:0000313" key="1">
    <source>
        <dbReference type="EMBL" id="KAK7452735.1"/>
    </source>
</evidence>
<evidence type="ECO:0000313" key="2">
    <source>
        <dbReference type="Proteomes" id="UP001498398"/>
    </source>
</evidence>